<keyword evidence="2" id="KW-0812">Transmembrane</keyword>
<name>A0A0C2XMI0_AMAMK</name>
<reference evidence="3 4" key="1">
    <citation type="submission" date="2014-04" db="EMBL/GenBank/DDBJ databases">
        <title>Evolutionary Origins and Diversification of the Mycorrhizal Mutualists.</title>
        <authorList>
            <consortium name="DOE Joint Genome Institute"/>
            <consortium name="Mycorrhizal Genomics Consortium"/>
            <person name="Kohler A."/>
            <person name="Kuo A."/>
            <person name="Nagy L.G."/>
            <person name="Floudas D."/>
            <person name="Copeland A."/>
            <person name="Barry K.W."/>
            <person name="Cichocki N."/>
            <person name="Veneault-Fourrey C."/>
            <person name="LaButti K."/>
            <person name="Lindquist E.A."/>
            <person name="Lipzen A."/>
            <person name="Lundell T."/>
            <person name="Morin E."/>
            <person name="Murat C."/>
            <person name="Riley R."/>
            <person name="Ohm R."/>
            <person name="Sun H."/>
            <person name="Tunlid A."/>
            <person name="Henrissat B."/>
            <person name="Grigoriev I.V."/>
            <person name="Hibbett D.S."/>
            <person name="Martin F."/>
        </authorList>
    </citation>
    <scope>NUCLEOTIDE SEQUENCE [LARGE SCALE GENOMIC DNA]</scope>
    <source>
        <strain evidence="3 4">Koide BX008</strain>
    </source>
</reference>
<dbReference type="Proteomes" id="UP000054549">
    <property type="component" value="Unassembled WGS sequence"/>
</dbReference>
<keyword evidence="4" id="KW-1185">Reference proteome</keyword>
<organism evidence="3 4">
    <name type="scientific">Amanita muscaria (strain Koide BX008)</name>
    <dbReference type="NCBI Taxonomy" id="946122"/>
    <lineage>
        <taxon>Eukaryota</taxon>
        <taxon>Fungi</taxon>
        <taxon>Dikarya</taxon>
        <taxon>Basidiomycota</taxon>
        <taxon>Agaricomycotina</taxon>
        <taxon>Agaricomycetes</taxon>
        <taxon>Agaricomycetidae</taxon>
        <taxon>Agaricales</taxon>
        <taxon>Pluteineae</taxon>
        <taxon>Amanitaceae</taxon>
        <taxon>Amanita</taxon>
    </lineage>
</organism>
<feature type="transmembrane region" description="Helical" evidence="2">
    <location>
        <begin position="44"/>
        <end position="66"/>
    </location>
</feature>
<feature type="compositionally biased region" description="Polar residues" evidence="1">
    <location>
        <begin position="9"/>
        <end position="34"/>
    </location>
</feature>
<dbReference type="HOGENOM" id="CLU_1767590_0_0_1"/>
<protein>
    <submittedName>
        <fullName evidence="3">Uncharacterized protein</fullName>
    </submittedName>
</protein>
<dbReference type="EMBL" id="KN818223">
    <property type="protein sequence ID" value="KIL70776.1"/>
    <property type="molecule type" value="Genomic_DNA"/>
</dbReference>
<dbReference type="AlphaFoldDB" id="A0A0C2XMI0"/>
<evidence type="ECO:0000313" key="3">
    <source>
        <dbReference type="EMBL" id="KIL70776.1"/>
    </source>
</evidence>
<evidence type="ECO:0000313" key="4">
    <source>
        <dbReference type="Proteomes" id="UP000054549"/>
    </source>
</evidence>
<keyword evidence="2" id="KW-0472">Membrane</keyword>
<dbReference type="InParanoid" id="A0A0C2XMI0"/>
<dbReference type="OrthoDB" id="3033915at2759"/>
<evidence type="ECO:0000256" key="2">
    <source>
        <dbReference type="SAM" id="Phobius"/>
    </source>
</evidence>
<accession>A0A0C2XMI0</accession>
<feature type="region of interest" description="Disordered" evidence="1">
    <location>
        <begin position="1"/>
        <end position="37"/>
    </location>
</feature>
<proteinExistence type="predicted"/>
<evidence type="ECO:0000256" key="1">
    <source>
        <dbReference type="SAM" id="MobiDB-lite"/>
    </source>
</evidence>
<sequence length="147" mass="16269">MFIHRSNGGDCQSSLSCSPSDGQPAQPDSHSSDATYDGPGPQRYIGVGMVAGIVVLALVLWVWFGAWPKQMLSKRWWSRRKRRRDTENIKANGLIDLTASLPSLEKPKRVRIRDNESDIPEALEPTGELAASKRAVEESEPKYGFGT</sequence>
<gene>
    <name evidence="3" type="ORF">M378DRAFT_6688</name>
</gene>
<feature type="region of interest" description="Disordered" evidence="1">
    <location>
        <begin position="113"/>
        <end position="147"/>
    </location>
</feature>
<keyword evidence="2" id="KW-1133">Transmembrane helix</keyword>